<protein>
    <submittedName>
        <fullName evidence="7">Extracellular solute-binding protein, family 3</fullName>
    </submittedName>
</protein>
<dbReference type="Gene3D" id="3.40.190.10">
    <property type="entry name" value="Periplasmic binding protein-like II"/>
    <property type="match status" value="2"/>
</dbReference>
<evidence type="ECO:0000313" key="8">
    <source>
        <dbReference type="Proteomes" id="UP000196581"/>
    </source>
</evidence>
<evidence type="ECO:0000256" key="1">
    <source>
        <dbReference type="ARBA" id="ARBA00004196"/>
    </source>
</evidence>
<dbReference type="PROSITE" id="PS01039">
    <property type="entry name" value="SBP_BACTERIAL_3"/>
    <property type="match status" value="1"/>
</dbReference>
<feature type="chain" id="PRO_5012326801" evidence="5">
    <location>
        <begin position="26"/>
        <end position="276"/>
    </location>
</feature>
<keyword evidence="8" id="KW-1185">Reference proteome</keyword>
<reference evidence="8" key="1">
    <citation type="submission" date="2017-02" db="EMBL/GenBank/DDBJ databases">
        <authorList>
            <person name="Dridi B."/>
        </authorList>
    </citation>
    <scope>NUCLEOTIDE SEQUENCE [LARGE SCALE GENOMIC DNA]</scope>
    <source>
        <strain evidence="8">B Co 03.10</strain>
    </source>
</reference>
<dbReference type="GO" id="GO:0030313">
    <property type="term" value="C:cell envelope"/>
    <property type="evidence" value="ECO:0007669"/>
    <property type="project" value="UniProtKB-SubCell"/>
</dbReference>
<evidence type="ECO:0000256" key="4">
    <source>
        <dbReference type="RuleBase" id="RU003744"/>
    </source>
</evidence>
<dbReference type="PROSITE" id="PS51257">
    <property type="entry name" value="PROKAR_LIPOPROTEIN"/>
    <property type="match status" value="1"/>
</dbReference>
<keyword evidence="3 5" id="KW-0732">Signal</keyword>
<comment type="similarity">
    <text evidence="2 4">Belongs to the bacterial solute-binding protein 3 family.</text>
</comment>
<feature type="domain" description="Solute-binding protein family 3/N-terminal" evidence="6">
    <location>
        <begin position="45"/>
        <end position="262"/>
    </location>
</feature>
<dbReference type="AlphaFoldDB" id="A0A1X6X452"/>
<dbReference type="SUPFAM" id="SSF53850">
    <property type="entry name" value="Periplasmic binding protein-like II"/>
    <property type="match status" value="1"/>
</dbReference>
<organism evidence="7 8">
    <name type="scientific">Brevibacterium yomogidense</name>
    <dbReference type="NCBI Taxonomy" id="946573"/>
    <lineage>
        <taxon>Bacteria</taxon>
        <taxon>Bacillati</taxon>
        <taxon>Actinomycetota</taxon>
        <taxon>Actinomycetes</taxon>
        <taxon>Micrococcales</taxon>
        <taxon>Brevibacteriaceae</taxon>
        <taxon>Brevibacterium</taxon>
    </lineage>
</organism>
<dbReference type="SMART" id="SM00062">
    <property type="entry name" value="PBPb"/>
    <property type="match status" value="1"/>
</dbReference>
<dbReference type="Pfam" id="PF00497">
    <property type="entry name" value="SBP_bac_3"/>
    <property type="match status" value="1"/>
</dbReference>
<name>A0A1X6X452_9MICO</name>
<accession>A0A1X6X452</accession>
<dbReference type="PANTHER" id="PTHR35936:SF17">
    <property type="entry name" value="ARGININE-BINDING EXTRACELLULAR PROTEIN ARTP"/>
    <property type="match status" value="1"/>
</dbReference>
<dbReference type="InterPro" id="IPR001638">
    <property type="entry name" value="Solute-binding_3/MltF_N"/>
</dbReference>
<dbReference type="PANTHER" id="PTHR35936">
    <property type="entry name" value="MEMBRANE-BOUND LYTIC MUREIN TRANSGLYCOSYLASE F"/>
    <property type="match status" value="1"/>
</dbReference>
<comment type="subcellular location">
    <subcellularLocation>
        <location evidence="1">Cell envelope</location>
    </subcellularLocation>
</comment>
<evidence type="ECO:0000313" key="7">
    <source>
        <dbReference type="EMBL" id="SLM93647.1"/>
    </source>
</evidence>
<dbReference type="RefSeq" id="WP_256970209.1">
    <property type="nucleotide sequence ID" value="NZ_FWFF01000004.1"/>
</dbReference>
<dbReference type="InterPro" id="IPR018313">
    <property type="entry name" value="SBP_3_CS"/>
</dbReference>
<proteinExistence type="inferred from homology"/>
<dbReference type="CDD" id="cd13530">
    <property type="entry name" value="PBP2_peptides_like"/>
    <property type="match status" value="1"/>
</dbReference>
<evidence type="ECO:0000259" key="6">
    <source>
        <dbReference type="SMART" id="SM00062"/>
    </source>
</evidence>
<feature type="signal peptide" evidence="5">
    <location>
        <begin position="1"/>
        <end position="25"/>
    </location>
</feature>
<sequence>MTSRRAGRRSYIAAAALLPLLAVSACGGSDDSGSDDGLGLVESGVLTVCTTMPAPPFEFEEDGEAKGLEIDLAQALADRLEVEPEYINSPFESIQSAAALDTGQCDIALAAMTVTEERESKMQFSDSIVYDNLALMAKEDAGYSSIDDLGDSKVGVQDATTSSEFAAEQGLTTVQFEASSLLQQSLQAGQIEAGIANISLVLAVMQADDSVELVESFDTDEHLAAAVQTGGSPVLDEFNALLAEMREDGSYDELVEEWFEDAADAAKVPAEEASRS</sequence>
<dbReference type="Proteomes" id="UP000196581">
    <property type="component" value="Unassembled WGS sequence"/>
</dbReference>
<gene>
    <name evidence="7" type="ORF">FM105_03750</name>
</gene>
<evidence type="ECO:0000256" key="3">
    <source>
        <dbReference type="ARBA" id="ARBA00022729"/>
    </source>
</evidence>
<evidence type="ECO:0000256" key="5">
    <source>
        <dbReference type="SAM" id="SignalP"/>
    </source>
</evidence>
<evidence type="ECO:0000256" key="2">
    <source>
        <dbReference type="ARBA" id="ARBA00010333"/>
    </source>
</evidence>
<dbReference type="EMBL" id="FWFF01000004">
    <property type="protein sequence ID" value="SLM93647.1"/>
    <property type="molecule type" value="Genomic_DNA"/>
</dbReference>